<evidence type="ECO:0000259" key="1">
    <source>
        <dbReference type="PROSITE" id="PS51459"/>
    </source>
</evidence>
<feature type="domain" description="Fido" evidence="1">
    <location>
        <begin position="364"/>
        <end position="505"/>
    </location>
</feature>
<evidence type="ECO:0000313" key="2">
    <source>
        <dbReference type="EMBL" id="NEE07299.1"/>
    </source>
</evidence>
<dbReference type="Gene3D" id="1.10.3290.10">
    <property type="entry name" value="Fido-like domain"/>
    <property type="match status" value="1"/>
</dbReference>
<reference evidence="2" key="1">
    <citation type="submission" date="2020-01" db="EMBL/GenBank/DDBJ databases">
        <title>Insect and environment-associated Actinomycetes.</title>
        <authorList>
            <person name="Currrie C."/>
            <person name="Chevrette M."/>
            <person name="Carlson C."/>
            <person name="Stubbendieck R."/>
            <person name="Wendt-Pienkowski E."/>
        </authorList>
    </citation>
    <scope>NUCLEOTIDE SEQUENCE</scope>
    <source>
        <strain evidence="2">SID7499</strain>
    </source>
</reference>
<gene>
    <name evidence="2" type="ORF">G3M58_12670</name>
</gene>
<dbReference type="EMBL" id="JAAGMN010001394">
    <property type="protein sequence ID" value="NEE07299.1"/>
    <property type="molecule type" value="Genomic_DNA"/>
</dbReference>
<dbReference type="AlphaFoldDB" id="A0A6G3WP53"/>
<comment type="caution">
    <text evidence="2">The sequence shown here is derived from an EMBL/GenBank/DDBJ whole genome shotgun (WGS) entry which is preliminary data.</text>
</comment>
<dbReference type="Pfam" id="PF02661">
    <property type="entry name" value="Fic"/>
    <property type="match status" value="1"/>
</dbReference>
<dbReference type="SUPFAM" id="SSF140931">
    <property type="entry name" value="Fic-like"/>
    <property type="match status" value="1"/>
</dbReference>
<dbReference type="PROSITE" id="PS51459">
    <property type="entry name" value="FIDO"/>
    <property type="match status" value="1"/>
</dbReference>
<accession>A0A6G3WP53</accession>
<sequence length="510" mass="56081">MDGRHRPPALGCRPGSRGARLRGSRCRVLSGTRRPAVGNSVARARADAQACAVIRELSPGFLSWDEVDPARHPFDAASAARVVRSLGPARCVPRRPDLPFADPAMSEWSWGEARLWADAMSQALVEHYGRWAAGFRWSHDEGDFDGGPVGHWCCPRDSITTPEETLARVVAALCEWRAWLESLAGWIDAYPLDLETVEGDRLLWDRAARNLILQVTDRTGCGSGWYGHCHQVLTWFLDRWAVAPDVAEVLVEQAIGGRFLSWTGPDAALVDDVAERLAGSLRPADRVRSAEPLLDHLERWLAVRESVAWQQAPDSGAEGPVTPRQDGVAEDVRGFDGALDPARADGLLTALELLRDDAGRDAPLDFELLQRWQRHVLGTSQLPPLRSRPAFAKGGRERYGIAPDIRSRLDACLAESAYDAARPLPLTARAARTYLDICFFHPFDDGNARSAFLALIFVLAREGIALDGVVLLRRVSFQADEPGGALTLARSIDTHISETRRRAVSPDRVS</sequence>
<proteinExistence type="predicted"/>
<protein>
    <submittedName>
        <fullName evidence="2">Fic family protein</fullName>
    </submittedName>
</protein>
<name>A0A6G3WP53_9ACTN</name>
<organism evidence="2">
    <name type="scientific">Streptomyces sp. SID7499</name>
    <dbReference type="NCBI Taxonomy" id="2706086"/>
    <lineage>
        <taxon>Bacteria</taxon>
        <taxon>Bacillati</taxon>
        <taxon>Actinomycetota</taxon>
        <taxon>Actinomycetes</taxon>
        <taxon>Kitasatosporales</taxon>
        <taxon>Streptomycetaceae</taxon>
        <taxon>Streptomyces</taxon>
    </lineage>
</organism>
<dbReference type="InterPro" id="IPR036597">
    <property type="entry name" value="Fido-like_dom_sf"/>
</dbReference>
<dbReference type="InterPro" id="IPR003812">
    <property type="entry name" value="Fido"/>
</dbReference>